<feature type="compositionally biased region" description="Basic residues" evidence="1">
    <location>
        <begin position="46"/>
        <end position="63"/>
    </location>
</feature>
<reference evidence="2" key="1">
    <citation type="submission" date="2022-08" db="EMBL/GenBank/DDBJ databases">
        <authorList>
            <person name="Gutierrez-Valencia J."/>
        </authorList>
    </citation>
    <scope>NUCLEOTIDE SEQUENCE</scope>
</reference>
<organism evidence="2 3">
    <name type="scientific">Linum tenue</name>
    <dbReference type="NCBI Taxonomy" id="586396"/>
    <lineage>
        <taxon>Eukaryota</taxon>
        <taxon>Viridiplantae</taxon>
        <taxon>Streptophyta</taxon>
        <taxon>Embryophyta</taxon>
        <taxon>Tracheophyta</taxon>
        <taxon>Spermatophyta</taxon>
        <taxon>Magnoliopsida</taxon>
        <taxon>eudicotyledons</taxon>
        <taxon>Gunneridae</taxon>
        <taxon>Pentapetalae</taxon>
        <taxon>rosids</taxon>
        <taxon>fabids</taxon>
        <taxon>Malpighiales</taxon>
        <taxon>Linaceae</taxon>
        <taxon>Linum</taxon>
    </lineage>
</organism>
<name>A0AAV0RHZ5_9ROSI</name>
<keyword evidence="3" id="KW-1185">Reference proteome</keyword>
<sequence length="63" mass="7336">MEVSTVWFKANQAISTLPLNNGSKRQKEECQPADGVEFAHQNSTHEHHKAKRHVKNKYVHARW</sequence>
<proteinExistence type="predicted"/>
<dbReference type="AlphaFoldDB" id="A0AAV0RHZ5"/>
<accession>A0AAV0RHZ5</accession>
<dbReference type="EMBL" id="CAMGYJ010000011">
    <property type="protein sequence ID" value="CAI0556686.1"/>
    <property type="molecule type" value="Genomic_DNA"/>
</dbReference>
<gene>
    <name evidence="2" type="ORF">LITE_LOCUS48059</name>
</gene>
<evidence type="ECO:0000256" key="1">
    <source>
        <dbReference type="SAM" id="MobiDB-lite"/>
    </source>
</evidence>
<comment type="caution">
    <text evidence="2">The sequence shown here is derived from an EMBL/GenBank/DDBJ whole genome shotgun (WGS) entry which is preliminary data.</text>
</comment>
<evidence type="ECO:0000313" key="2">
    <source>
        <dbReference type="EMBL" id="CAI0556686.1"/>
    </source>
</evidence>
<protein>
    <submittedName>
        <fullName evidence="2">Uncharacterized protein</fullName>
    </submittedName>
</protein>
<feature type="region of interest" description="Disordered" evidence="1">
    <location>
        <begin position="40"/>
        <end position="63"/>
    </location>
</feature>
<dbReference type="Proteomes" id="UP001154282">
    <property type="component" value="Unassembled WGS sequence"/>
</dbReference>
<evidence type="ECO:0000313" key="3">
    <source>
        <dbReference type="Proteomes" id="UP001154282"/>
    </source>
</evidence>